<dbReference type="SUPFAM" id="SSF46955">
    <property type="entry name" value="Putative DNA-binding domain"/>
    <property type="match status" value="1"/>
</dbReference>
<dbReference type="EMBL" id="JACHEO010000010">
    <property type="protein sequence ID" value="MBB5348266.1"/>
    <property type="molecule type" value="Genomic_DNA"/>
</dbReference>
<dbReference type="InterPro" id="IPR009061">
    <property type="entry name" value="DNA-bd_dom_put_sf"/>
</dbReference>
<protein>
    <submittedName>
        <fullName evidence="1">Putative DNA-binding transcriptional regulator AlpA</fullName>
    </submittedName>
</protein>
<dbReference type="InterPro" id="IPR010260">
    <property type="entry name" value="AlpA"/>
</dbReference>
<keyword evidence="1" id="KW-0238">DNA-binding</keyword>
<dbReference type="InterPro" id="IPR052931">
    <property type="entry name" value="Prophage_regulatory_activator"/>
</dbReference>
<dbReference type="GO" id="GO:0003677">
    <property type="term" value="F:DNA binding"/>
    <property type="evidence" value="ECO:0007669"/>
    <property type="project" value="UniProtKB-KW"/>
</dbReference>
<comment type="caution">
    <text evidence="1">The sequence shown here is derived from an EMBL/GenBank/DDBJ whole genome shotgun (WGS) entry which is preliminary data.</text>
</comment>
<dbReference type="RefSeq" id="WP_183350837.1">
    <property type="nucleotide sequence ID" value="NZ_JACHEO010000010.1"/>
</dbReference>
<dbReference type="Gene3D" id="1.10.238.160">
    <property type="match status" value="1"/>
</dbReference>
<gene>
    <name evidence="1" type="ORF">HNQ81_001997</name>
</gene>
<evidence type="ECO:0000313" key="1">
    <source>
        <dbReference type="EMBL" id="MBB5348266.1"/>
    </source>
</evidence>
<name>A0A840UTV1_9BACT</name>
<reference evidence="1 2" key="1">
    <citation type="submission" date="2020-08" db="EMBL/GenBank/DDBJ databases">
        <title>Genomic Encyclopedia of Type Strains, Phase IV (KMG-IV): sequencing the most valuable type-strain genomes for metagenomic binning, comparative biology and taxonomic classification.</title>
        <authorList>
            <person name="Goeker M."/>
        </authorList>
    </citation>
    <scope>NUCLEOTIDE SEQUENCE [LARGE SCALE GENOMIC DNA]</scope>
    <source>
        <strain evidence="1 2">DSM 28570</strain>
    </source>
</reference>
<accession>A0A840UTV1</accession>
<evidence type="ECO:0000313" key="2">
    <source>
        <dbReference type="Proteomes" id="UP000539642"/>
    </source>
</evidence>
<dbReference type="AlphaFoldDB" id="A0A840UTV1"/>
<sequence length="82" mass="9303">MQTLPSPDKQTLPKHCFDRILRKPEVLSRSGLSDPTIWRMEKAGKFPRRVRLGGNSCGWFESEFDAWLNGLAASRELDVAEA</sequence>
<organism evidence="1 2">
    <name type="scientific">Desulfoprunum benzoelyticum</name>
    <dbReference type="NCBI Taxonomy" id="1506996"/>
    <lineage>
        <taxon>Bacteria</taxon>
        <taxon>Pseudomonadati</taxon>
        <taxon>Thermodesulfobacteriota</taxon>
        <taxon>Desulfobulbia</taxon>
        <taxon>Desulfobulbales</taxon>
        <taxon>Desulfobulbaceae</taxon>
        <taxon>Desulfoprunum</taxon>
    </lineage>
</organism>
<proteinExistence type="predicted"/>
<keyword evidence="2" id="KW-1185">Reference proteome</keyword>
<dbReference type="Proteomes" id="UP000539642">
    <property type="component" value="Unassembled WGS sequence"/>
</dbReference>
<dbReference type="Pfam" id="PF05930">
    <property type="entry name" value="Phage_AlpA"/>
    <property type="match status" value="1"/>
</dbReference>
<dbReference type="PANTHER" id="PTHR36154">
    <property type="entry name" value="DNA-BINDING TRANSCRIPTIONAL ACTIVATOR ALPA"/>
    <property type="match status" value="1"/>
</dbReference>
<dbReference type="PANTHER" id="PTHR36154:SF1">
    <property type="entry name" value="DNA-BINDING TRANSCRIPTIONAL ACTIVATOR ALPA"/>
    <property type="match status" value="1"/>
</dbReference>